<dbReference type="AlphaFoldDB" id="A0A9E7NE54"/>
<feature type="transmembrane region" description="Helical" evidence="7">
    <location>
        <begin position="198"/>
        <end position="220"/>
    </location>
</feature>
<feature type="transmembrane region" description="Helical" evidence="7">
    <location>
        <begin position="232"/>
        <end position="255"/>
    </location>
</feature>
<proteinExistence type="predicted"/>
<dbReference type="CDD" id="cd00293">
    <property type="entry name" value="USP-like"/>
    <property type="match status" value="2"/>
</dbReference>
<sequence length="786" mass="83054">MSGDEELAKDLGPLAALTIGIGTMIGAGIFVLPGTAVFRAGPFAAATFVLGGVIALFTALSASELGTAMPKSGGAYFYVNRALGPLFGSITGWANWIGLAFASAFYMYGLGEYVNDLVGLGALALGPVTLGPAQMIGLVGALLFIGINYIGAKETGTLQIVIVVLLVAILALFSVVGLLNADLNSLAGSAQPGMAGEILPVTGIIFVSYLGFVQITSVAEEIKDPGRNLPRAVIGSVVIVTTIYAFFLVVLLAAVPNELVAQNNTAVVDAARLLFGQYDLLGYSLGAFGAGLLLFGGLLATASSANASILSSSRINFAMGREKIVTPKLNEIHPRFGTPSKSIAITGALILFFLVAGDLELLSTAGSVLHLIVYGLLNIALIVMREADAEGYDPDFEVPLYPIVPIIGTISSFALIVYIEPRVIYLSLGLVAFAALWYLFYARRHVESAGVLDAWILDRSEQLPDVAVSAATSVAPEQSDYRVMVPLANPEHEKDLITLGSAVANQHDGTVVAVNIVDVPRQTPLEAAREQKAHETAHQLLEQAQQDAQTYGVDVETHIVLSHDPFEEIFGSAKRYGADVTVMGWGPESHGAPGRAEPTIDELAHSLPCDFLVFRNRGFDPSRILLPTAGGPDSELAAAVATTLQSQYDADVTLLHVTDHGEREQGEAFLSSWARDHGLEDARLHVETGDVQSRIAEAAESATLLLIGATEKGVLSRLVRGSLVLDVLDEVECSVLLAEKQHTRSLWDRLFGGGAGDSDLEDEPTGVEPEPTTPDVDESNTETTSQ</sequence>
<dbReference type="InterPro" id="IPR002293">
    <property type="entry name" value="AA/rel_permease1"/>
</dbReference>
<dbReference type="GeneID" id="73290170"/>
<dbReference type="InterPro" id="IPR006016">
    <property type="entry name" value="UspA"/>
</dbReference>
<feature type="domain" description="UspA" evidence="8">
    <location>
        <begin position="623"/>
        <end position="737"/>
    </location>
</feature>
<organism evidence="9 10">
    <name type="scientific">Natronosalvus rutilus</name>
    <dbReference type="NCBI Taxonomy" id="2953753"/>
    <lineage>
        <taxon>Archaea</taxon>
        <taxon>Methanobacteriati</taxon>
        <taxon>Methanobacteriota</taxon>
        <taxon>Stenosarchaea group</taxon>
        <taxon>Halobacteria</taxon>
        <taxon>Halobacteriales</taxon>
        <taxon>Natrialbaceae</taxon>
        <taxon>Natronosalvus</taxon>
    </lineage>
</organism>
<gene>
    <name evidence="9" type="ORF">NGM29_08950</name>
</gene>
<dbReference type="KEGG" id="sawl:NGM29_08950"/>
<evidence type="ECO:0000256" key="7">
    <source>
        <dbReference type="SAM" id="Phobius"/>
    </source>
</evidence>
<name>A0A9E7NE54_9EURY</name>
<dbReference type="PANTHER" id="PTHR42770">
    <property type="entry name" value="AMINO ACID TRANSPORTER-RELATED"/>
    <property type="match status" value="1"/>
</dbReference>
<feature type="transmembrane region" description="Helical" evidence="7">
    <location>
        <begin position="424"/>
        <end position="441"/>
    </location>
</feature>
<feature type="transmembrane region" description="Helical" evidence="7">
    <location>
        <begin position="83"/>
        <end position="108"/>
    </location>
</feature>
<feature type="transmembrane region" description="Helical" evidence="7">
    <location>
        <begin position="280"/>
        <end position="302"/>
    </location>
</feature>
<feature type="domain" description="UspA" evidence="8">
    <location>
        <begin position="482"/>
        <end position="615"/>
    </location>
</feature>
<evidence type="ECO:0000313" key="10">
    <source>
        <dbReference type="Proteomes" id="UP001056855"/>
    </source>
</evidence>
<evidence type="ECO:0000256" key="3">
    <source>
        <dbReference type="ARBA" id="ARBA00022692"/>
    </source>
</evidence>
<evidence type="ECO:0000256" key="2">
    <source>
        <dbReference type="ARBA" id="ARBA00022475"/>
    </source>
</evidence>
<protein>
    <submittedName>
        <fullName evidence="9">Amino acid permease</fullName>
    </submittedName>
</protein>
<dbReference type="Pfam" id="PF00582">
    <property type="entry name" value="Usp"/>
    <property type="match status" value="2"/>
</dbReference>
<feature type="transmembrane region" description="Helical" evidence="7">
    <location>
        <begin position="120"/>
        <end position="145"/>
    </location>
</feature>
<evidence type="ECO:0000256" key="1">
    <source>
        <dbReference type="ARBA" id="ARBA00004651"/>
    </source>
</evidence>
<feature type="transmembrane region" description="Helical" evidence="7">
    <location>
        <begin position="43"/>
        <end position="62"/>
    </location>
</feature>
<keyword evidence="4 7" id="KW-1133">Transmembrane helix</keyword>
<keyword evidence="2" id="KW-1003">Cell membrane</keyword>
<dbReference type="Proteomes" id="UP001056855">
    <property type="component" value="Chromosome"/>
</dbReference>
<dbReference type="GO" id="GO:0005886">
    <property type="term" value="C:plasma membrane"/>
    <property type="evidence" value="ECO:0007669"/>
    <property type="project" value="UniProtKB-SubCell"/>
</dbReference>
<dbReference type="EMBL" id="CP100355">
    <property type="protein sequence ID" value="UTF55358.1"/>
    <property type="molecule type" value="Genomic_DNA"/>
</dbReference>
<feature type="region of interest" description="Disordered" evidence="6">
    <location>
        <begin position="752"/>
        <end position="786"/>
    </location>
</feature>
<dbReference type="Pfam" id="PF13520">
    <property type="entry name" value="AA_permease_2"/>
    <property type="match status" value="1"/>
</dbReference>
<accession>A0A9E7NE54</accession>
<evidence type="ECO:0000256" key="4">
    <source>
        <dbReference type="ARBA" id="ARBA00022989"/>
    </source>
</evidence>
<evidence type="ECO:0000313" key="9">
    <source>
        <dbReference type="EMBL" id="UTF55358.1"/>
    </source>
</evidence>
<feature type="transmembrane region" description="Helical" evidence="7">
    <location>
        <begin position="368"/>
        <end position="387"/>
    </location>
</feature>
<feature type="transmembrane region" description="Helical" evidence="7">
    <location>
        <begin position="157"/>
        <end position="178"/>
    </location>
</feature>
<reference evidence="9" key="1">
    <citation type="submission" date="2022-06" db="EMBL/GenBank/DDBJ databases">
        <title>Diverse halophilic archaea isolated from saline environments.</title>
        <authorList>
            <person name="Cui H.-L."/>
        </authorList>
    </citation>
    <scope>NUCLEOTIDE SEQUENCE</scope>
    <source>
        <strain evidence="9">WLHS1</strain>
    </source>
</reference>
<dbReference type="PANTHER" id="PTHR42770:SF11">
    <property type="entry name" value="INNER MEMBRANE TRANSPORT PROTEIN YBAT"/>
    <property type="match status" value="1"/>
</dbReference>
<evidence type="ECO:0000259" key="8">
    <source>
        <dbReference type="Pfam" id="PF00582"/>
    </source>
</evidence>
<dbReference type="Gene3D" id="3.40.50.12370">
    <property type="match status" value="1"/>
</dbReference>
<dbReference type="InterPro" id="IPR050367">
    <property type="entry name" value="APC_superfamily"/>
</dbReference>
<feature type="transmembrane region" description="Helical" evidence="7">
    <location>
        <begin position="399"/>
        <end position="418"/>
    </location>
</feature>
<dbReference type="SUPFAM" id="SSF52402">
    <property type="entry name" value="Adenine nucleotide alpha hydrolases-like"/>
    <property type="match status" value="2"/>
</dbReference>
<dbReference type="Gene3D" id="1.20.1740.10">
    <property type="entry name" value="Amino acid/polyamine transporter I"/>
    <property type="match status" value="1"/>
</dbReference>
<keyword evidence="5 7" id="KW-0472">Membrane</keyword>
<feature type="transmembrane region" description="Helical" evidence="7">
    <location>
        <begin position="12"/>
        <end position="31"/>
    </location>
</feature>
<dbReference type="RefSeq" id="WP_254160295.1">
    <property type="nucleotide sequence ID" value="NZ_CP100355.1"/>
</dbReference>
<keyword evidence="10" id="KW-1185">Reference proteome</keyword>
<keyword evidence="3 7" id="KW-0812">Transmembrane</keyword>
<comment type="subcellular location">
    <subcellularLocation>
        <location evidence="1">Cell membrane</location>
        <topology evidence="1">Multi-pass membrane protein</topology>
    </subcellularLocation>
</comment>
<dbReference type="GO" id="GO:0022857">
    <property type="term" value="F:transmembrane transporter activity"/>
    <property type="evidence" value="ECO:0007669"/>
    <property type="project" value="InterPro"/>
</dbReference>
<evidence type="ECO:0000256" key="5">
    <source>
        <dbReference type="ARBA" id="ARBA00023136"/>
    </source>
</evidence>
<evidence type="ECO:0000256" key="6">
    <source>
        <dbReference type="SAM" id="MobiDB-lite"/>
    </source>
</evidence>